<organism evidence="4 5">
    <name type="scientific">Hyalella azteca</name>
    <name type="common">Amphipod</name>
    <dbReference type="NCBI Taxonomy" id="294128"/>
    <lineage>
        <taxon>Eukaryota</taxon>
        <taxon>Metazoa</taxon>
        <taxon>Ecdysozoa</taxon>
        <taxon>Arthropoda</taxon>
        <taxon>Crustacea</taxon>
        <taxon>Multicrustacea</taxon>
        <taxon>Malacostraca</taxon>
        <taxon>Eumalacostraca</taxon>
        <taxon>Peracarida</taxon>
        <taxon>Amphipoda</taxon>
        <taxon>Senticaudata</taxon>
        <taxon>Talitrida</taxon>
        <taxon>Talitroidea</taxon>
        <taxon>Hyalellidae</taxon>
        <taxon>Hyalella</taxon>
    </lineage>
</organism>
<dbReference type="SUPFAM" id="SSF56235">
    <property type="entry name" value="N-terminal nucleophile aminohydrolases (Ntn hydrolases)"/>
    <property type="match status" value="1"/>
</dbReference>
<reference evidence="5" key="1">
    <citation type="submission" date="2025-08" db="UniProtKB">
        <authorList>
            <consortium name="RefSeq"/>
        </authorList>
    </citation>
    <scope>IDENTIFICATION</scope>
    <source>
        <tissue evidence="5">Whole organism</tissue>
    </source>
</reference>
<evidence type="ECO:0000313" key="4">
    <source>
        <dbReference type="Proteomes" id="UP000694843"/>
    </source>
</evidence>
<gene>
    <name evidence="5" type="primary">LOC108679995</name>
</gene>
<proteinExistence type="predicted"/>
<dbReference type="GO" id="GO:0005839">
    <property type="term" value="C:proteasome core complex"/>
    <property type="evidence" value="ECO:0007669"/>
    <property type="project" value="InterPro"/>
</dbReference>
<evidence type="ECO:0000256" key="2">
    <source>
        <dbReference type="ARBA" id="ARBA00023242"/>
    </source>
</evidence>
<dbReference type="RefSeq" id="XP_047735906.1">
    <property type="nucleotide sequence ID" value="XM_047879950.1"/>
</dbReference>
<dbReference type="InterPro" id="IPR023333">
    <property type="entry name" value="Proteasome_suB-type"/>
</dbReference>
<name>A0A979FH27_HYAAZ</name>
<dbReference type="AlphaFoldDB" id="A0A979FH27"/>
<dbReference type="GeneID" id="108679995"/>
<sequence>MAGLQRLMECSSLSGLGMSDWQFASPAYASCCMGSLGSQQLASTEPLWQSQKLSGDARAEPKRGAAPQEGEEIHRILAETLLWLLQARRERRWPQLSSRDDECGGYSKQLDAGALHSWLTRVLYNRRSRFNPLWLDCVVAGFRAGKPFLGFVDKIGTAYEATEVASGFGQYFAIPMLRSAREKKSDGIFTQAEARKVIEEAMKVLYYRDCRGFHRYMVATVTKEGVTIDDDLDLKKDTNWDLAHLTKLL</sequence>
<dbReference type="InterPro" id="IPR029055">
    <property type="entry name" value="Ntn_hydrolases_N"/>
</dbReference>
<dbReference type="OrthoDB" id="7854943at2759"/>
<dbReference type="PANTHER" id="PTHR32194">
    <property type="entry name" value="METALLOPROTEASE TLDD"/>
    <property type="match status" value="1"/>
</dbReference>
<dbReference type="Gene3D" id="3.60.20.10">
    <property type="entry name" value="Glutamine Phosphoribosylpyrophosphate, subunit 1, domain 1"/>
    <property type="match status" value="1"/>
</dbReference>
<keyword evidence="2" id="KW-0539">Nucleus</keyword>
<comment type="subunit">
    <text evidence="3">The 26S proteasome consists of a 20S proteasome core and two 19S regulatory subunits. The 20S proteasome core is composed of 28 subunits that are arranged in four stacked rings, resulting in a barrel-shaped structure. The two end rings are each formed by seven alpha subunits, and the two central rings are each formed by seven beta subunits. The catalytic chamber with the active sites is on the inside of the barrel.</text>
</comment>
<dbReference type="Pfam" id="PF00227">
    <property type="entry name" value="Proteasome"/>
    <property type="match status" value="1"/>
</dbReference>
<accession>A0A979FH27</accession>
<protein>
    <recommendedName>
        <fullName evidence="1">Proteasome subunit beta type-4</fullName>
    </recommendedName>
</protein>
<dbReference type="KEGG" id="hazt:108679995"/>
<keyword evidence="4" id="KW-1185">Reference proteome</keyword>
<dbReference type="InterPro" id="IPR001353">
    <property type="entry name" value="Proteasome_sua/b"/>
</dbReference>
<dbReference type="PANTHER" id="PTHR32194:SF6">
    <property type="entry name" value="PROTEASOME SUBUNIT BETA"/>
    <property type="match status" value="1"/>
</dbReference>
<evidence type="ECO:0000256" key="1">
    <source>
        <dbReference type="ARBA" id="ARBA00016157"/>
    </source>
</evidence>
<dbReference type="GO" id="GO:0051603">
    <property type="term" value="P:proteolysis involved in protein catabolic process"/>
    <property type="evidence" value="ECO:0007669"/>
    <property type="project" value="InterPro"/>
</dbReference>
<evidence type="ECO:0000256" key="3">
    <source>
        <dbReference type="ARBA" id="ARBA00026071"/>
    </source>
</evidence>
<dbReference type="GO" id="GO:0005737">
    <property type="term" value="C:cytoplasm"/>
    <property type="evidence" value="ECO:0007669"/>
    <property type="project" value="TreeGrafter"/>
</dbReference>
<evidence type="ECO:0000313" key="5">
    <source>
        <dbReference type="RefSeq" id="XP_047735906.1"/>
    </source>
</evidence>
<dbReference type="Proteomes" id="UP000694843">
    <property type="component" value="Unplaced"/>
</dbReference>
<keyword evidence="5" id="KW-0647">Proteasome</keyword>